<evidence type="ECO:0000256" key="10">
    <source>
        <dbReference type="ARBA" id="ARBA00022989"/>
    </source>
</evidence>
<organism evidence="15 16">
    <name type="scientific">Camellia sinensis</name>
    <name type="common">Tea plant</name>
    <name type="synonym">Thea sinensis</name>
    <dbReference type="NCBI Taxonomy" id="4442"/>
    <lineage>
        <taxon>Eukaryota</taxon>
        <taxon>Viridiplantae</taxon>
        <taxon>Streptophyta</taxon>
        <taxon>Embryophyta</taxon>
        <taxon>Tracheophyta</taxon>
        <taxon>Spermatophyta</taxon>
        <taxon>Magnoliopsida</taxon>
        <taxon>eudicotyledons</taxon>
        <taxon>Gunneridae</taxon>
        <taxon>Pentapetalae</taxon>
        <taxon>asterids</taxon>
        <taxon>Ericales</taxon>
        <taxon>Theaceae</taxon>
        <taxon>Camellia</taxon>
    </lineage>
</organism>
<dbReference type="GO" id="GO:0106292">
    <property type="term" value="F:superoxide-generating NADPH oxidase activity"/>
    <property type="evidence" value="ECO:0007669"/>
    <property type="project" value="UniProtKB-ARBA"/>
</dbReference>
<proteinExistence type="inferred from homology"/>
<protein>
    <recommendedName>
        <fullName evidence="14">Ubiquinol oxidase</fullName>
        <ecNumber evidence="14">1.10.3.11</ecNumber>
    </recommendedName>
</protein>
<dbReference type="Pfam" id="PF01786">
    <property type="entry name" value="AOX"/>
    <property type="match status" value="1"/>
</dbReference>
<dbReference type="GO" id="GO:0098803">
    <property type="term" value="C:respiratory chain complex"/>
    <property type="evidence" value="ECO:0007669"/>
    <property type="project" value="UniProtKB-UniRule"/>
</dbReference>
<dbReference type="EC" id="1.10.3.11" evidence="14"/>
<comment type="catalytic activity">
    <reaction evidence="1 14">
        <text>2 a ubiquinol + O2 = 2 a ubiquinone + 2 H2O</text>
        <dbReference type="Rhea" id="RHEA:30255"/>
        <dbReference type="Rhea" id="RHEA-COMP:9565"/>
        <dbReference type="Rhea" id="RHEA-COMP:9566"/>
        <dbReference type="ChEBI" id="CHEBI:15377"/>
        <dbReference type="ChEBI" id="CHEBI:15379"/>
        <dbReference type="ChEBI" id="CHEBI:16389"/>
        <dbReference type="ChEBI" id="CHEBI:17976"/>
        <dbReference type="EC" id="1.10.3.11"/>
    </reaction>
</comment>
<dbReference type="GO" id="GO:0009916">
    <property type="term" value="F:alternative oxidase activity"/>
    <property type="evidence" value="ECO:0007669"/>
    <property type="project" value="UniProtKB-UniRule"/>
</dbReference>
<comment type="caution">
    <text evidence="15">The sequence shown here is derived from an EMBL/GenBank/DDBJ whole genome shotgun (WGS) entry which is preliminary data.</text>
</comment>
<comment type="subcellular location">
    <subcellularLocation>
        <location evidence="2">Mitochondrion inner membrane</location>
        <topology evidence="2">Multi-pass membrane protein</topology>
    </subcellularLocation>
</comment>
<keyword evidence="12 14" id="KW-0408">Iron</keyword>
<keyword evidence="16" id="KW-1185">Reference proteome</keyword>
<evidence type="ECO:0000256" key="11">
    <source>
        <dbReference type="ARBA" id="ARBA00023002"/>
    </source>
</evidence>
<dbReference type="Gene3D" id="1.20.1260.140">
    <property type="entry name" value="Alternative oxidase"/>
    <property type="match status" value="1"/>
</dbReference>
<keyword evidence="9 14" id="KW-0249">Electron transport</keyword>
<comment type="cofactor">
    <cofactor evidence="14">
        <name>Fe cation</name>
        <dbReference type="ChEBI" id="CHEBI:24875"/>
    </cofactor>
    <text evidence="14">Binds 2 iron ions per subunit.</text>
</comment>
<comment type="subunit">
    <text evidence="4">Homodimer; disulfide-linked.</text>
</comment>
<evidence type="ECO:0000256" key="7">
    <source>
        <dbReference type="ARBA" id="ARBA00022692"/>
    </source>
</evidence>
<dbReference type="AlphaFoldDB" id="A0A7J7G9D7"/>
<evidence type="ECO:0000256" key="8">
    <source>
        <dbReference type="ARBA" id="ARBA00022723"/>
    </source>
</evidence>
<evidence type="ECO:0000256" key="4">
    <source>
        <dbReference type="ARBA" id="ARBA00011748"/>
    </source>
</evidence>
<keyword evidence="8 14" id="KW-0479">Metal-binding</keyword>
<keyword evidence="7 14" id="KW-0812">Transmembrane</keyword>
<dbReference type="PANTHER" id="PTHR31803:SF3">
    <property type="entry name" value="ALTERNATIVE OXIDASE"/>
    <property type="match status" value="1"/>
</dbReference>
<dbReference type="GO" id="GO:0010230">
    <property type="term" value="P:alternative respiration"/>
    <property type="evidence" value="ECO:0007669"/>
    <property type="project" value="TreeGrafter"/>
</dbReference>
<dbReference type="InterPro" id="IPR038659">
    <property type="entry name" value="AOX_sf"/>
</dbReference>
<evidence type="ECO:0000256" key="13">
    <source>
        <dbReference type="ARBA" id="ARBA00023136"/>
    </source>
</evidence>
<evidence type="ECO:0000256" key="12">
    <source>
        <dbReference type="ARBA" id="ARBA00023004"/>
    </source>
</evidence>
<reference evidence="15 16" key="2">
    <citation type="submission" date="2020-07" db="EMBL/GenBank/DDBJ databases">
        <title>Genome assembly of wild tea tree DASZ reveals pedigree and selection history of tea varieties.</title>
        <authorList>
            <person name="Zhang W."/>
        </authorList>
    </citation>
    <scope>NUCLEOTIDE SEQUENCE [LARGE SCALE GENOMIC DNA]</scope>
    <source>
        <strain evidence="16">cv. G240</strain>
        <tissue evidence="15">Leaf</tissue>
    </source>
</reference>
<comment type="similarity">
    <text evidence="3 14">Belongs to the alternative oxidase family.</text>
</comment>
<keyword evidence="11 14" id="KW-0560">Oxidoreductase</keyword>
<dbReference type="Proteomes" id="UP000593564">
    <property type="component" value="Unassembled WGS sequence"/>
</dbReference>
<evidence type="ECO:0000256" key="9">
    <source>
        <dbReference type="ARBA" id="ARBA00022982"/>
    </source>
</evidence>
<evidence type="ECO:0000313" key="15">
    <source>
        <dbReference type="EMBL" id="KAF5936058.1"/>
    </source>
</evidence>
<sequence length="99" mass="11568">MAVDVGFLMEWPWETYKSDLSIDLKKHHVPVTFLDKIAYWTVKALRYPTDVFFQRRFGCRAMMLEIGAAVPGMVGGMMLHCKSLRRFNARRWLDQDIVG</sequence>
<evidence type="ECO:0000256" key="6">
    <source>
        <dbReference type="ARBA" id="ARBA00022660"/>
    </source>
</evidence>
<evidence type="ECO:0000256" key="5">
    <source>
        <dbReference type="ARBA" id="ARBA00022448"/>
    </source>
</evidence>
<name>A0A7J7G9D7_CAMSI</name>
<reference evidence="16" key="1">
    <citation type="journal article" date="2020" name="Nat. Commun.">
        <title>Genome assembly of wild tea tree DASZ reveals pedigree and selection history of tea varieties.</title>
        <authorList>
            <person name="Zhang W."/>
            <person name="Zhang Y."/>
            <person name="Qiu H."/>
            <person name="Guo Y."/>
            <person name="Wan H."/>
            <person name="Zhang X."/>
            <person name="Scossa F."/>
            <person name="Alseekh S."/>
            <person name="Zhang Q."/>
            <person name="Wang P."/>
            <person name="Xu L."/>
            <person name="Schmidt M.H."/>
            <person name="Jia X."/>
            <person name="Li D."/>
            <person name="Zhu A."/>
            <person name="Guo F."/>
            <person name="Chen W."/>
            <person name="Ni D."/>
            <person name="Usadel B."/>
            <person name="Fernie A.R."/>
            <person name="Wen W."/>
        </authorList>
    </citation>
    <scope>NUCLEOTIDE SEQUENCE [LARGE SCALE GENOMIC DNA]</scope>
    <source>
        <strain evidence="16">cv. G240</strain>
    </source>
</reference>
<dbReference type="GO" id="GO:0046872">
    <property type="term" value="F:metal ion binding"/>
    <property type="evidence" value="ECO:0007669"/>
    <property type="project" value="UniProtKB-UniRule"/>
</dbReference>
<keyword evidence="5" id="KW-0813">Transport</keyword>
<evidence type="ECO:0000256" key="2">
    <source>
        <dbReference type="ARBA" id="ARBA00004448"/>
    </source>
</evidence>
<keyword evidence="10" id="KW-1133">Transmembrane helix</keyword>
<keyword evidence="13 14" id="KW-0472">Membrane</keyword>
<evidence type="ECO:0000313" key="16">
    <source>
        <dbReference type="Proteomes" id="UP000593564"/>
    </source>
</evidence>
<dbReference type="GO" id="GO:0005743">
    <property type="term" value="C:mitochondrial inner membrane"/>
    <property type="evidence" value="ECO:0007669"/>
    <property type="project" value="UniProtKB-SubCell"/>
</dbReference>
<gene>
    <name evidence="15" type="ORF">HYC85_027187</name>
</gene>
<evidence type="ECO:0000256" key="1">
    <source>
        <dbReference type="ARBA" id="ARBA00001192"/>
    </source>
</evidence>
<dbReference type="GO" id="GO:0102721">
    <property type="term" value="F:ubiquinol:oxygen oxidoreductase activity"/>
    <property type="evidence" value="ECO:0007669"/>
    <property type="project" value="UniProtKB-EC"/>
</dbReference>
<dbReference type="InterPro" id="IPR002680">
    <property type="entry name" value="AOX"/>
</dbReference>
<evidence type="ECO:0000256" key="14">
    <source>
        <dbReference type="RuleBase" id="RU003779"/>
    </source>
</evidence>
<dbReference type="EMBL" id="JACBKZ010000013">
    <property type="protein sequence ID" value="KAF5936058.1"/>
    <property type="molecule type" value="Genomic_DNA"/>
</dbReference>
<keyword evidence="6 14" id="KW-0679">Respiratory chain</keyword>
<evidence type="ECO:0000256" key="3">
    <source>
        <dbReference type="ARBA" id="ARBA00008388"/>
    </source>
</evidence>
<accession>A0A7J7G9D7</accession>
<dbReference type="PANTHER" id="PTHR31803">
    <property type="entry name" value="ALTERNATIVE OXIDASE"/>
    <property type="match status" value="1"/>
</dbReference>